<keyword evidence="2" id="KW-1185">Reference proteome</keyword>
<organism evidence="1 2">
    <name type="scientific">Moorena producens 3L</name>
    <dbReference type="NCBI Taxonomy" id="489825"/>
    <lineage>
        <taxon>Bacteria</taxon>
        <taxon>Bacillati</taxon>
        <taxon>Cyanobacteriota</taxon>
        <taxon>Cyanophyceae</taxon>
        <taxon>Coleofasciculales</taxon>
        <taxon>Coleofasciculaceae</taxon>
        <taxon>Moorena</taxon>
    </lineage>
</organism>
<evidence type="ECO:0000313" key="2">
    <source>
        <dbReference type="Proteomes" id="UP000003959"/>
    </source>
</evidence>
<proteinExistence type="predicted"/>
<protein>
    <submittedName>
        <fullName evidence="1">Uncharacterized protein</fullName>
    </submittedName>
</protein>
<dbReference type="AlphaFoldDB" id="F4XNW7"/>
<sequence>MNPCHNFITIKIFFLQAVSNILMGTSQFGKSIPKTNDNTRVWNRVSARKIEPKCDIEQGLLILAFTLGFKTLIKSVMYKNGMLLNY</sequence>
<dbReference type="HOGENOM" id="CLU_2494486_0_0_3"/>
<gene>
    <name evidence="1" type="ORF">LYNGBM3L_25980</name>
</gene>
<dbReference type="EMBL" id="GL890841">
    <property type="protein sequence ID" value="EGJ33738.1"/>
    <property type="molecule type" value="Genomic_DNA"/>
</dbReference>
<accession>F4XNW7</accession>
<reference evidence="2" key="1">
    <citation type="journal article" date="2011" name="Proc. Natl. Acad. Sci. U.S.A.">
        <title>Genomic insights into the physiology and ecology of the marine filamentous cyanobacterium Lyngbya majuscula.</title>
        <authorList>
            <person name="Jones A.C."/>
            <person name="Monroe E.A."/>
            <person name="Podell S."/>
            <person name="Hess W.R."/>
            <person name="Klages S."/>
            <person name="Esquenazi E."/>
            <person name="Niessen S."/>
            <person name="Hoover H."/>
            <person name="Rothmann M."/>
            <person name="Lasken R.S."/>
            <person name="Yates J.R.III."/>
            <person name="Reinhardt R."/>
            <person name="Kube M."/>
            <person name="Burkart M.D."/>
            <person name="Allen E.E."/>
            <person name="Dorrestein P.C."/>
            <person name="Gerwick W.H."/>
            <person name="Gerwick L."/>
        </authorList>
    </citation>
    <scope>NUCLEOTIDE SEQUENCE [LARGE SCALE GENOMIC DNA]</scope>
    <source>
        <strain evidence="2">3L</strain>
    </source>
</reference>
<dbReference type="Proteomes" id="UP000003959">
    <property type="component" value="Unassembled WGS sequence"/>
</dbReference>
<evidence type="ECO:0000313" key="1">
    <source>
        <dbReference type="EMBL" id="EGJ33738.1"/>
    </source>
</evidence>
<name>F4XNW7_9CYAN</name>